<dbReference type="RefSeq" id="XP_019620288.1">
    <property type="nucleotide sequence ID" value="XM_019764729.1"/>
</dbReference>
<keyword evidence="2" id="KW-0732">Signal</keyword>
<dbReference type="KEGG" id="bbel:109466870"/>
<name>A0A6P4Y788_BRABE</name>
<feature type="region of interest" description="Disordered" evidence="1">
    <location>
        <begin position="155"/>
        <end position="179"/>
    </location>
</feature>
<evidence type="ECO:0000256" key="1">
    <source>
        <dbReference type="SAM" id="MobiDB-lite"/>
    </source>
</evidence>
<evidence type="ECO:0000256" key="2">
    <source>
        <dbReference type="SAM" id="SignalP"/>
    </source>
</evidence>
<dbReference type="OrthoDB" id="10388777at2759"/>
<feature type="compositionally biased region" description="Polar residues" evidence="1">
    <location>
        <begin position="159"/>
        <end position="168"/>
    </location>
</feature>
<feature type="region of interest" description="Disordered" evidence="1">
    <location>
        <begin position="266"/>
        <end position="288"/>
    </location>
</feature>
<proteinExistence type="predicted"/>
<dbReference type="AlphaFoldDB" id="A0A6P4Y788"/>
<feature type="region of interest" description="Disordered" evidence="1">
    <location>
        <begin position="312"/>
        <end position="338"/>
    </location>
</feature>
<feature type="chain" id="PRO_5027879486" evidence="2">
    <location>
        <begin position="21"/>
        <end position="338"/>
    </location>
</feature>
<accession>A0A6P4Y788</accession>
<evidence type="ECO:0000313" key="4">
    <source>
        <dbReference type="RefSeq" id="XP_019620288.1"/>
    </source>
</evidence>
<feature type="compositionally biased region" description="Basic and acidic residues" evidence="1">
    <location>
        <begin position="101"/>
        <end position="119"/>
    </location>
</feature>
<protein>
    <submittedName>
        <fullName evidence="4">Uncharacterized protein LOC109466870</fullName>
    </submittedName>
</protein>
<gene>
    <name evidence="4" type="primary">LOC109466870</name>
</gene>
<organism evidence="3 4">
    <name type="scientific">Branchiostoma belcheri</name>
    <name type="common">Amphioxus</name>
    <dbReference type="NCBI Taxonomy" id="7741"/>
    <lineage>
        <taxon>Eukaryota</taxon>
        <taxon>Metazoa</taxon>
        <taxon>Chordata</taxon>
        <taxon>Cephalochordata</taxon>
        <taxon>Leptocardii</taxon>
        <taxon>Amphioxiformes</taxon>
        <taxon>Branchiostomatidae</taxon>
        <taxon>Branchiostoma</taxon>
    </lineage>
</organism>
<keyword evidence="3" id="KW-1185">Reference proteome</keyword>
<evidence type="ECO:0000313" key="3">
    <source>
        <dbReference type="Proteomes" id="UP000515135"/>
    </source>
</evidence>
<dbReference type="Proteomes" id="UP000515135">
    <property type="component" value="Unplaced"/>
</dbReference>
<reference evidence="4" key="1">
    <citation type="submission" date="2025-08" db="UniProtKB">
        <authorList>
            <consortium name="RefSeq"/>
        </authorList>
    </citation>
    <scope>IDENTIFICATION</scope>
    <source>
        <tissue evidence="4">Gonad</tissue>
    </source>
</reference>
<dbReference type="GeneID" id="109466870"/>
<feature type="compositionally biased region" description="Polar residues" evidence="1">
    <location>
        <begin position="87"/>
        <end position="100"/>
    </location>
</feature>
<feature type="signal peptide" evidence="2">
    <location>
        <begin position="1"/>
        <end position="20"/>
    </location>
</feature>
<feature type="region of interest" description="Disordered" evidence="1">
    <location>
        <begin position="80"/>
        <end position="127"/>
    </location>
</feature>
<sequence>MLRHLLIFLLVMKESNMPGADVCSCPLTSVCRCNQGLTSIPENLPRPTYSLDFSVPGIVLVGTIILTICYKRRTKHPPLVPNPHVAGSNTNTAGSVLTSGDDQHGDDHQYEDIDNHHDQTGQGQSQAFTESNKFGNLSLNEVIAALITNTMYAGVETPPNDQTSTEMSSGHGKTGQAQSQDNIQSIRFGNLSLNKVLAALRPNSMYAGVETPPNDQTSTEMACGHDQTGQAQSQDNIQSIRFGNLSLDDVLAALRPNPMYAGVETPPNDQTSTEMACGHDQKGQDQSQTNIQSVKLENLSLDEVLAAFRPHSMHAGVETPPNHPASTEMASGHGDHQS</sequence>